<evidence type="ECO:0000313" key="6">
    <source>
        <dbReference type="EMBL" id="CCE55751.1"/>
    </source>
</evidence>
<dbReference type="EMBL" id="CAFW01000086">
    <property type="protein sequence ID" value="CCE55751.1"/>
    <property type="molecule type" value="Genomic_DNA"/>
</dbReference>
<dbReference type="PANTHER" id="PTHR47506">
    <property type="entry name" value="TRANSCRIPTIONAL REGULATORY PROTEIN"/>
    <property type="match status" value="1"/>
</dbReference>
<keyword evidence="1" id="KW-0805">Transcription regulation</keyword>
<sequence>MTRTAAFDRETVIRTARDVFWREGYAETALPTLEKATGLNRSSIYNSFGSKRGLFDAAVDNYLDEVVRPRLRPLTQESVEPTALSDYLSGLSKAFEKLESAPGCLLVNATGTTLAHDPEVCRVITNYLEELRSAVTAGVRAAKPHLDSPAQSRLVDAITAMTISSFTLVRIDRSQAIRTLDTARKLLTADTNES</sequence>
<dbReference type="GO" id="GO:0003677">
    <property type="term" value="F:DNA binding"/>
    <property type="evidence" value="ECO:0007669"/>
    <property type="project" value="UniProtKB-UniRule"/>
</dbReference>
<dbReference type="PANTHER" id="PTHR47506:SF10">
    <property type="entry name" value="TRANSCRIPTIONAL REGULATORY PROTEIN"/>
    <property type="match status" value="1"/>
</dbReference>
<proteinExistence type="predicted"/>
<gene>
    <name evidence="6" type="ORF">CCAS_11355</name>
</gene>
<organism evidence="6 7">
    <name type="scientific">Corynebacterium casei UCMA 3821</name>
    <dbReference type="NCBI Taxonomy" id="1110505"/>
    <lineage>
        <taxon>Bacteria</taxon>
        <taxon>Bacillati</taxon>
        <taxon>Actinomycetota</taxon>
        <taxon>Actinomycetes</taxon>
        <taxon>Mycobacteriales</taxon>
        <taxon>Corynebacteriaceae</taxon>
        <taxon>Corynebacterium</taxon>
    </lineage>
</organism>
<keyword evidence="3" id="KW-0804">Transcription</keyword>
<dbReference type="SUPFAM" id="SSF48498">
    <property type="entry name" value="Tetracyclin repressor-like, C-terminal domain"/>
    <property type="match status" value="1"/>
</dbReference>
<feature type="DNA-binding region" description="H-T-H motif" evidence="4">
    <location>
        <begin position="29"/>
        <end position="48"/>
    </location>
</feature>
<dbReference type="PROSITE" id="PS50977">
    <property type="entry name" value="HTH_TETR_2"/>
    <property type="match status" value="1"/>
</dbReference>
<evidence type="ECO:0000256" key="2">
    <source>
        <dbReference type="ARBA" id="ARBA00023125"/>
    </source>
</evidence>
<accession>G7HZY6</accession>
<evidence type="ECO:0000313" key="7">
    <source>
        <dbReference type="Proteomes" id="UP000004840"/>
    </source>
</evidence>
<dbReference type="RefSeq" id="WP_006823199.1">
    <property type="nucleotide sequence ID" value="NZ_CAFW01000086.1"/>
</dbReference>
<evidence type="ECO:0000259" key="5">
    <source>
        <dbReference type="PROSITE" id="PS50977"/>
    </source>
</evidence>
<dbReference type="SUPFAM" id="SSF46689">
    <property type="entry name" value="Homeodomain-like"/>
    <property type="match status" value="1"/>
</dbReference>
<dbReference type="PRINTS" id="PR00455">
    <property type="entry name" value="HTHTETR"/>
</dbReference>
<protein>
    <submittedName>
        <fullName evidence="6">TetR-family transcriptional regulator</fullName>
    </submittedName>
</protein>
<dbReference type="AlphaFoldDB" id="G7HZY6"/>
<dbReference type="InterPro" id="IPR036271">
    <property type="entry name" value="Tet_transcr_reg_TetR-rel_C_sf"/>
</dbReference>
<evidence type="ECO:0000256" key="4">
    <source>
        <dbReference type="PROSITE-ProRule" id="PRU00335"/>
    </source>
</evidence>
<reference evidence="6 7" key="1">
    <citation type="journal article" date="2012" name="J. Bacteriol.">
        <title>Genome Sequence of Corynebacterium casei UCMA 3821, Isolated from a Smear-Ripened Cheese.</title>
        <authorList>
            <person name="Monnet C."/>
            <person name="Loux V."/>
            <person name="Bento P."/>
            <person name="Gibrat J.F."/>
            <person name="Straub C."/>
            <person name="Bonnarme P."/>
            <person name="Landaud S."/>
            <person name="Irlinger F."/>
        </authorList>
    </citation>
    <scope>NUCLEOTIDE SEQUENCE [LARGE SCALE GENOMIC DNA]</scope>
    <source>
        <strain evidence="6 7">UCMA 3821</strain>
    </source>
</reference>
<dbReference type="InterPro" id="IPR009057">
    <property type="entry name" value="Homeodomain-like_sf"/>
</dbReference>
<dbReference type="Proteomes" id="UP000004840">
    <property type="component" value="Unassembled WGS sequence"/>
</dbReference>
<dbReference type="InterPro" id="IPR001647">
    <property type="entry name" value="HTH_TetR"/>
</dbReference>
<feature type="domain" description="HTH tetR-type" evidence="5">
    <location>
        <begin position="6"/>
        <end position="66"/>
    </location>
</feature>
<dbReference type="Gene3D" id="1.10.357.10">
    <property type="entry name" value="Tetracycline Repressor, domain 2"/>
    <property type="match status" value="1"/>
</dbReference>
<evidence type="ECO:0000256" key="3">
    <source>
        <dbReference type="ARBA" id="ARBA00023163"/>
    </source>
</evidence>
<evidence type="ECO:0000256" key="1">
    <source>
        <dbReference type="ARBA" id="ARBA00023015"/>
    </source>
</evidence>
<dbReference type="Gene3D" id="1.10.10.60">
    <property type="entry name" value="Homeodomain-like"/>
    <property type="match status" value="1"/>
</dbReference>
<name>G7HZY6_9CORY</name>
<dbReference type="Pfam" id="PF00440">
    <property type="entry name" value="TetR_N"/>
    <property type="match status" value="1"/>
</dbReference>
<keyword evidence="2 4" id="KW-0238">DNA-binding</keyword>